<comment type="caution">
    <text evidence="1">The sequence shown here is derived from an EMBL/GenBank/DDBJ whole genome shotgun (WGS) entry which is preliminary data.</text>
</comment>
<evidence type="ECO:0000313" key="1">
    <source>
        <dbReference type="EMBL" id="TYK15907.1"/>
    </source>
</evidence>
<dbReference type="EMBL" id="SSTD01008434">
    <property type="protein sequence ID" value="TYK15907.1"/>
    <property type="molecule type" value="Genomic_DNA"/>
</dbReference>
<name>A0A5D3CVF7_CUCMM</name>
<dbReference type="PANTHER" id="PTHR48449">
    <property type="entry name" value="DUF1985 DOMAIN-CONTAINING PROTEIN"/>
    <property type="match status" value="1"/>
</dbReference>
<gene>
    <name evidence="1" type="ORF">E5676_scaffold94G00060</name>
</gene>
<dbReference type="Proteomes" id="UP000321947">
    <property type="component" value="Unassembled WGS sequence"/>
</dbReference>
<dbReference type="PANTHER" id="PTHR48449:SF1">
    <property type="entry name" value="DUF1985 DOMAIN-CONTAINING PROTEIN"/>
    <property type="match status" value="1"/>
</dbReference>
<accession>A0A5D3CVF7</accession>
<reference evidence="1 2" key="1">
    <citation type="submission" date="2019-08" db="EMBL/GenBank/DDBJ databases">
        <title>Draft genome sequences of two oriental melons (Cucumis melo L. var makuwa).</title>
        <authorList>
            <person name="Kwon S.-Y."/>
        </authorList>
    </citation>
    <scope>NUCLEOTIDE SEQUENCE [LARGE SCALE GENOMIC DNA]</scope>
    <source>
        <strain evidence="2">cv. Chang Bougi</strain>
        <tissue evidence="1">Leaf</tissue>
    </source>
</reference>
<evidence type="ECO:0000313" key="2">
    <source>
        <dbReference type="Proteomes" id="UP000321947"/>
    </source>
</evidence>
<sequence length="98" mass="11815">MFRKTIFGHFMDVKSVFNGLLCHHILLREVEDEPDDIISFKSLSQKVSFDWEDFDTVTRLRARSRHPIQLDTNKALRLRYLYLRDRSNMKVQSWTKII</sequence>
<proteinExistence type="predicted"/>
<dbReference type="AlphaFoldDB" id="A0A5D3CVF7"/>
<organism evidence="1 2">
    <name type="scientific">Cucumis melo var. makuwa</name>
    <name type="common">Oriental melon</name>
    <dbReference type="NCBI Taxonomy" id="1194695"/>
    <lineage>
        <taxon>Eukaryota</taxon>
        <taxon>Viridiplantae</taxon>
        <taxon>Streptophyta</taxon>
        <taxon>Embryophyta</taxon>
        <taxon>Tracheophyta</taxon>
        <taxon>Spermatophyta</taxon>
        <taxon>Magnoliopsida</taxon>
        <taxon>eudicotyledons</taxon>
        <taxon>Gunneridae</taxon>
        <taxon>Pentapetalae</taxon>
        <taxon>rosids</taxon>
        <taxon>fabids</taxon>
        <taxon>Cucurbitales</taxon>
        <taxon>Cucurbitaceae</taxon>
        <taxon>Benincaseae</taxon>
        <taxon>Cucumis</taxon>
    </lineage>
</organism>
<protein>
    <submittedName>
        <fullName evidence="1">Ulp1-like peptidase</fullName>
    </submittedName>
</protein>